<proteinExistence type="predicted"/>
<organism evidence="1 2">
    <name type="scientific">Gymnopilus junonius</name>
    <name type="common">Spectacular rustgill mushroom</name>
    <name type="synonym">Gymnopilus spectabilis subsp. junonius</name>
    <dbReference type="NCBI Taxonomy" id="109634"/>
    <lineage>
        <taxon>Eukaryota</taxon>
        <taxon>Fungi</taxon>
        <taxon>Dikarya</taxon>
        <taxon>Basidiomycota</taxon>
        <taxon>Agaricomycotina</taxon>
        <taxon>Agaricomycetes</taxon>
        <taxon>Agaricomycetidae</taxon>
        <taxon>Agaricales</taxon>
        <taxon>Agaricineae</taxon>
        <taxon>Hymenogastraceae</taxon>
        <taxon>Gymnopilus</taxon>
    </lineage>
</organism>
<gene>
    <name evidence="1" type="ORF">CPB84DRAFT_1777343</name>
</gene>
<evidence type="ECO:0000313" key="1">
    <source>
        <dbReference type="EMBL" id="KAF8901459.1"/>
    </source>
</evidence>
<evidence type="ECO:0000313" key="2">
    <source>
        <dbReference type="Proteomes" id="UP000724874"/>
    </source>
</evidence>
<accession>A0A9P5NP02</accession>
<protein>
    <submittedName>
        <fullName evidence="1">Uncharacterized protein</fullName>
    </submittedName>
</protein>
<dbReference type="EMBL" id="JADNYJ010000041">
    <property type="protein sequence ID" value="KAF8901459.1"/>
    <property type="molecule type" value="Genomic_DNA"/>
</dbReference>
<keyword evidence="2" id="KW-1185">Reference proteome</keyword>
<dbReference type="Proteomes" id="UP000724874">
    <property type="component" value="Unassembled WGS sequence"/>
</dbReference>
<reference evidence="1" key="1">
    <citation type="submission" date="2020-11" db="EMBL/GenBank/DDBJ databases">
        <authorList>
            <consortium name="DOE Joint Genome Institute"/>
            <person name="Ahrendt S."/>
            <person name="Riley R."/>
            <person name="Andreopoulos W."/>
            <person name="LaButti K."/>
            <person name="Pangilinan J."/>
            <person name="Ruiz-duenas F.J."/>
            <person name="Barrasa J.M."/>
            <person name="Sanchez-Garcia M."/>
            <person name="Camarero S."/>
            <person name="Miyauchi S."/>
            <person name="Serrano A."/>
            <person name="Linde D."/>
            <person name="Babiker R."/>
            <person name="Drula E."/>
            <person name="Ayuso-Fernandez I."/>
            <person name="Pacheco R."/>
            <person name="Padilla G."/>
            <person name="Ferreira P."/>
            <person name="Barriuso J."/>
            <person name="Kellner H."/>
            <person name="Castanera R."/>
            <person name="Alfaro M."/>
            <person name="Ramirez L."/>
            <person name="Pisabarro A.G."/>
            <person name="Kuo A."/>
            <person name="Tritt A."/>
            <person name="Lipzen A."/>
            <person name="He G."/>
            <person name="Yan M."/>
            <person name="Ng V."/>
            <person name="Cullen D."/>
            <person name="Martin F."/>
            <person name="Rosso M.-N."/>
            <person name="Henrissat B."/>
            <person name="Hibbett D."/>
            <person name="Martinez A.T."/>
            <person name="Grigoriev I.V."/>
        </authorList>
    </citation>
    <scope>NUCLEOTIDE SEQUENCE</scope>
    <source>
        <strain evidence="1">AH 44721</strain>
    </source>
</reference>
<dbReference type="AlphaFoldDB" id="A0A9P5NP02"/>
<sequence length="85" mass="8624">MVLIAPGSDMTAPTCTMPLYPKVVAISTPLPLSVRISMHCASIPAVNTVAEPAGPHAATPDSTITIPGVGVTVCTIVFPMTLPAL</sequence>
<comment type="caution">
    <text evidence="1">The sequence shown here is derived from an EMBL/GenBank/DDBJ whole genome shotgun (WGS) entry which is preliminary data.</text>
</comment>
<name>A0A9P5NP02_GYMJU</name>